<protein>
    <recommendedName>
        <fullName evidence="10">Alpha-1,3-glucosyltransferase</fullName>
        <ecNumber evidence="10">2.4.1.-</ecNumber>
    </recommendedName>
</protein>
<proteinExistence type="inferred from homology"/>
<dbReference type="GO" id="GO:0005789">
    <property type="term" value="C:endoplasmic reticulum membrane"/>
    <property type="evidence" value="ECO:0007669"/>
    <property type="project" value="UniProtKB-SubCell"/>
</dbReference>
<evidence type="ECO:0000256" key="8">
    <source>
        <dbReference type="ARBA" id="ARBA00022989"/>
    </source>
</evidence>
<evidence type="ECO:0000313" key="11">
    <source>
        <dbReference type="Proteomes" id="UP000887560"/>
    </source>
</evidence>
<keyword evidence="9 10" id="KW-0472">Membrane</keyword>
<evidence type="ECO:0000256" key="3">
    <source>
        <dbReference type="ARBA" id="ARBA00008715"/>
    </source>
</evidence>
<evidence type="ECO:0000256" key="7">
    <source>
        <dbReference type="ARBA" id="ARBA00022824"/>
    </source>
</evidence>
<evidence type="ECO:0000313" key="12">
    <source>
        <dbReference type="WBParaSite" id="scf7180000420860.g5837"/>
    </source>
</evidence>
<dbReference type="WBParaSite" id="scf7180000420860.g5837">
    <property type="protein sequence ID" value="scf7180000420860.g5837"/>
    <property type="gene ID" value="scf7180000420860.g5837"/>
</dbReference>
<comment type="subcellular location">
    <subcellularLocation>
        <location evidence="1 10">Endoplasmic reticulum membrane</location>
        <topology evidence="1 10">Multi-pass membrane protein</topology>
    </subcellularLocation>
</comment>
<dbReference type="GO" id="GO:0042283">
    <property type="term" value="F:dolichyl pyrophosphate Glc1Man9GlcNAc2 alpha-1,3-glucosyltransferase activity"/>
    <property type="evidence" value="ECO:0007669"/>
    <property type="project" value="TreeGrafter"/>
</dbReference>
<keyword evidence="6 10" id="KW-0812">Transmembrane</keyword>
<evidence type="ECO:0000256" key="2">
    <source>
        <dbReference type="ARBA" id="ARBA00004922"/>
    </source>
</evidence>
<dbReference type="PANTHER" id="PTHR12413:SF2">
    <property type="entry name" value="DOLICHYL PYROPHOSPHATE GLC1MAN9GLCNAC2 ALPHA-1,3-GLUCOSYLTRANSFERASE-RELATED"/>
    <property type="match status" value="1"/>
</dbReference>
<reference evidence="12" key="1">
    <citation type="submission" date="2022-11" db="UniProtKB">
        <authorList>
            <consortium name="WormBaseParasite"/>
        </authorList>
    </citation>
    <scope>IDENTIFICATION</scope>
</reference>
<dbReference type="GO" id="GO:0006487">
    <property type="term" value="P:protein N-linked glycosylation"/>
    <property type="evidence" value="ECO:0007669"/>
    <property type="project" value="TreeGrafter"/>
</dbReference>
<keyword evidence="8 10" id="KW-1133">Transmembrane helix</keyword>
<keyword evidence="11" id="KW-1185">Reference proteome</keyword>
<dbReference type="InterPro" id="IPR004856">
    <property type="entry name" value="Glyco_trans_ALG6/ALG8"/>
</dbReference>
<evidence type="ECO:0000256" key="5">
    <source>
        <dbReference type="ARBA" id="ARBA00022679"/>
    </source>
</evidence>
<feature type="transmembrane region" description="Helical" evidence="10">
    <location>
        <begin position="20"/>
        <end position="38"/>
    </location>
</feature>
<organism evidence="11 12">
    <name type="scientific">Meloidogyne floridensis</name>
    <dbReference type="NCBI Taxonomy" id="298350"/>
    <lineage>
        <taxon>Eukaryota</taxon>
        <taxon>Metazoa</taxon>
        <taxon>Ecdysozoa</taxon>
        <taxon>Nematoda</taxon>
        <taxon>Chromadorea</taxon>
        <taxon>Rhabditida</taxon>
        <taxon>Tylenchina</taxon>
        <taxon>Tylenchomorpha</taxon>
        <taxon>Tylenchoidea</taxon>
        <taxon>Meloidogynidae</taxon>
        <taxon>Meloidogyninae</taxon>
        <taxon>Meloidogyne</taxon>
    </lineage>
</organism>
<comment type="similarity">
    <text evidence="3 10">Belongs to the ALG6/ALG8 glucosyltransferase family.</text>
</comment>
<dbReference type="Pfam" id="PF03155">
    <property type="entry name" value="Alg6_Alg8"/>
    <property type="match status" value="2"/>
</dbReference>
<keyword evidence="5 10" id="KW-0808">Transferase</keyword>
<name>A0A915NW08_9BILA</name>
<keyword evidence="7 10" id="KW-0256">Endoplasmic reticulum</keyword>
<feature type="transmembrane region" description="Helical" evidence="10">
    <location>
        <begin position="204"/>
        <end position="224"/>
    </location>
</feature>
<evidence type="ECO:0000256" key="6">
    <source>
        <dbReference type="ARBA" id="ARBA00022692"/>
    </source>
</evidence>
<dbReference type="Proteomes" id="UP000887560">
    <property type="component" value="Unplaced"/>
</dbReference>
<comment type="caution">
    <text evidence="10">Lacks conserved residue(s) required for the propagation of feature annotation.</text>
</comment>
<feature type="transmembrane region" description="Helical" evidence="10">
    <location>
        <begin position="167"/>
        <end position="183"/>
    </location>
</feature>
<sequence>MGMTNSQGNGCFLLLGDSRVWLIFGFVVSIKFMLINSYHSTDFEVHRNWMSIVYNLPLGHWYHSQISKWTLDYPPFFAYFEWVLAKFASLIDPNILTLGKEEYFSTSTLYFQRISFLGCASVSSAFVSTEWAVGEKFMARAKLCLFTLLMLNPALIILDNIHFQYNGFLYGFLLLSIGAIARGDFLKFWDLSKNGNLNESGGRVFSLIAILVGICSLSFGPFLIEGIAAFNFKDGIRSSIGQILSRLFPFKRGLTHANWAPNFWALYNFVDAGLAKIIFYFSGKDCSAGIASILLKKCPPTSEFTKGIVGVFLKFIF</sequence>
<dbReference type="AlphaFoldDB" id="A0A915NW08"/>
<dbReference type="PANTHER" id="PTHR12413">
    <property type="entry name" value="DOLICHYL GLYCOSYLTRANSFERASE"/>
    <property type="match status" value="1"/>
</dbReference>
<evidence type="ECO:0000256" key="1">
    <source>
        <dbReference type="ARBA" id="ARBA00004477"/>
    </source>
</evidence>
<accession>A0A915NW08</accession>
<dbReference type="EC" id="2.4.1.-" evidence="10"/>
<keyword evidence="4 10" id="KW-0328">Glycosyltransferase</keyword>
<evidence type="ECO:0000256" key="4">
    <source>
        <dbReference type="ARBA" id="ARBA00022676"/>
    </source>
</evidence>
<evidence type="ECO:0000256" key="10">
    <source>
        <dbReference type="RuleBase" id="RU363110"/>
    </source>
</evidence>
<evidence type="ECO:0000256" key="9">
    <source>
        <dbReference type="ARBA" id="ARBA00023136"/>
    </source>
</evidence>
<comment type="pathway">
    <text evidence="2 10">Protein modification; protein glycosylation.</text>
</comment>